<dbReference type="PANTHER" id="PTHR13338">
    <property type="entry name" value="UPF0240 PROTEIN"/>
    <property type="match status" value="1"/>
</dbReference>
<dbReference type="AlphaFoldDB" id="A0A9J6BRY6"/>
<reference evidence="1" key="1">
    <citation type="submission" date="2021-03" db="EMBL/GenBank/DDBJ databases">
        <title>Chromosome level genome of the anhydrobiotic midge Polypedilum vanderplanki.</title>
        <authorList>
            <person name="Yoshida Y."/>
            <person name="Kikawada T."/>
            <person name="Gusev O."/>
        </authorList>
    </citation>
    <scope>NUCLEOTIDE SEQUENCE</scope>
    <source>
        <strain evidence="1">NIAS01</strain>
        <tissue evidence="1">Whole body or cell culture</tissue>
    </source>
</reference>
<protein>
    <recommendedName>
        <fullName evidence="3">NDUFAF4-like protein</fullName>
    </recommendedName>
</protein>
<evidence type="ECO:0000313" key="1">
    <source>
        <dbReference type="EMBL" id="KAG5672583.1"/>
    </source>
</evidence>
<dbReference type="GO" id="GO:0032981">
    <property type="term" value="P:mitochondrial respiratory chain complex I assembly"/>
    <property type="evidence" value="ECO:0007669"/>
    <property type="project" value="InterPro"/>
</dbReference>
<keyword evidence="2" id="KW-1185">Reference proteome</keyword>
<name>A0A9J6BRY6_POLVA</name>
<sequence>MGKVVSRVAYTVISEFKSFNIEQRAHKIVSQDKPKVAPKFKANLADLERVMKEHPEIIEETSKKNKELDDRLKSIFVKSSHEVDQKRNLNPERPLPTNKEFVGYFELGYKESDFITPGKVTLKQIIQFLGDYQLHPDEWTVERIALEYKLSLEDAADMVEYYKLFALQLPKSDEKNKRKLLKSEAHYDTRNFNEMLKKVKYLPEKDKNETNS</sequence>
<organism evidence="1 2">
    <name type="scientific">Polypedilum vanderplanki</name>
    <name type="common">Sleeping chironomid midge</name>
    <dbReference type="NCBI Taxonomy" id="319348"/>
    <lineage>
        <taxon>Eukaryota</taxon>
        <taxon>Metazoa</taxon>
        <taxon>Ecdysozoa</taxon>
        <taxon>Arthropoda</taxon>
        <taxon>Hexapoda</taxon>
        <taxon>Insecta</taxon>
        <taxon>Pterygota</taxon>
        <taxon>Neoptera</taxon>
        <taxon>Endopterygota</taxon>
        <taxon>Diptera</taxon>
        <taxon>Nematocera</taxon>
        <taxon>Chironomoidea</taxon>
        <taxon>Chironomidae</taxon>
        <taxon>Chironominae</taxon>
        <taxon>Polypedilum</taxon>
        <taxon>Polypedilum</taxon>
    </lineage>
</organism>
<gene>
    <name evidence="1" type="ORF">PVAND_002699</name>
</gene>
<dbReference type="Pfam" id="PF06784">
    <property type="entry name" value="UPF0240"/>
    <property type="match status" value="1"/>
</dbReference>
<evidence type="ECO:0008006" key="3">
    <source>
        <dbReference type="Google" id="ProtNLM"/>
    </source>
</evidence>
<proteinExistence type="predicted"/>
<dbReference type="EMBL" id="JADBJN010000003">
    <property type="protein sequence ID" value="KAG5672583.1"/>
    <property type="molecule type" value="Genomic_DNA"/>
</dbReference>
<dbReference type="GO" id="GO:0005739">
    <property type="term" value="C:mitochondrion"/>
    <property type="evidence" value="ECO:0007669"/>
    <property type="project" value="TreeGrafter"/>
</dbReference>
<dbReference type="OrthoDB" id="2434756at2759"/>
<dbReference type="InterPro" id="IPR009622">
    <property type="entry name" value="NDUFAF4"/>
</dbReference>
<dbReference type="Proteomes" id="UP001107558">
    <property type="component" value="Chromosome 3"/>
</dbReference>
<evidence type="ECO:0000313" key="2">
    <source>
        <dbReference type="Proteomes" id="UP001107558"/>
    </source>
</evidence>
<dbReference type="PANTHER" id="PTHR13338:SF4">
    <property type="entry name" value="NADH DEHYDROGENASE [UBIQUINONE] 1 ALPHA SUBCOMPLEX ASSEMBLY FACTOR 4"/>
    <property type="match status" value="1"/>
</dbReference>
<comment type="caution">
    <text evidence="1">The sequence shown here is derived from an EMBL/GenBank/DDBJ whole genome shotgun (WGS) entry which is preliminary data.</text>
</comment>
<accession>A0A9J6BRY6</accession>